<feature type="region of interest" description="Disordered" evidence="1">
    <location>
        <begin position="71"/>
        <end position="117"/>
    </location>
</feature>
<proteinExistence type="predicted"/>
<evidence type="ECO:0000256" key="1">
    <source>
        <dbReference type="SAM" id="MobiDB-lite"/>
    </source>
</evidence>
<sequence length="117" mass="13791">MTLLNNHSIRYPITSYKQLRYRVQKHPSKATYTASTKDVEQLQKELQNASKNTLTPKSLYSQMEDKLLSTLKSTKQQKHSKHNRTRHRTRKKKRRHYSSSSNTTEESKSSSETEYSD</sequence>
<evidence type="ECO:0000313" key="3">
    <source>
        <dbReference type="EMBL" id="ALN98239.1"/>
    </source>
</evidence>
<name>A0A0S2GMI5_9VIRU</name>
<dbReference type="EMBL" id="KT027936">
    <property type="protein sequence ID" value="ALN98239.1"/>
    <property type="molecule type" value="Genomic_DNA"/>
</dbReference>
<dbReference type="Pfam" id="PF05501">
    <property type="entry name" value="DUF755"/>
    <property type="match status" value="1"/>
</dbReference>
<accession>A0A0S2GMI5</accession>
<dbReference type="InterPro" id="IPR008474">
    <property type="entry name" value="DUF755"/>
</dbReference>
<organism evidence="3">
    <name type="scientific">Chimpanzee anellovirus</name>
    <dbReference type="NCBI Taxonomy" id="1743410"/>
    <lineage>
        <taxon>Viruses</taxon>
        <taxon>Monodnaviria</taxon>
        <taxon>Shotokuvirae</taxon>
        <taxon>Commensaviricota</taxon>
        <taxon>Cardeaviricetes</taxon>
        <taxon>Sanitavirales</taxon>
        <taxon>Anelloviridae</taxon>
    </lineage>
</organism>
<protein>
    <submittedName>
        <fullName evidence="3">ORF3</fullName>
    </submittedName>
</protein>
<feature type="compositionally biased region" description="Basic residues" evidence="1">
    <location>
        <begin position="75"/>
        <end position="97"/>
    </location>
</feature>
<dbReference type="SMR" id="A0A0S2GMI5"/>
<evidence type="ECO:0000259" key="2">
    <source>
        <dbReference type="Pfam" id="PF05501"/>
    </source>
</evidence>
<reference evidence="3" key="1">
    <citation type="journal article" date="2015" name="Virology">
        <title>New species of Torque Teno miniviruses infecting gorillas and chimpanzees.</title>
        <authorList>
            <person name="Hrazdilova K."/>
            <person name="Slaninkova E."/>
            <person name="Brozova K."/>
            <person name="Modry D."/>
            <person name="Vodicka R."/>
            <person name="Celer V."/>
        </authorList>
    </citation>
    <scope>NUCLEOTIDE SEQUENCE</scope>
    <source>
        <strain evidence="3">Cpz1cl2</strain>
    </source>
</reference>
<feature type="domain" description="DUF755" evidence="2">
    <location>
        <begin position="5"/>
        <end position="113"/>
    </location>
</feature>